<dbReference type="SUPFAM" id="SSF46785">
    <property type="entry name" value="Winged helix' DNA-binding domain"/>
    <property type="match status" value="1"/>
</dbReference>
<comment type="caution">
    <text evidence="4">The sequence shown here is derived from an EMBL/GenBank/DDBJ whole genome shotgun (WGS) entry which is preliminary data.</text>
</comment>
<keyword evidence="5" id="KW-1185">Reference proteome</keyword>
<evidence type="ECO:0000256" key="1">
    <source>
        <dbReference type="ARBA" id="ARBA00023015"/>
    </source>
</evidence>
<dbReference type="GO" id="GO:0003700">
    <property type="term" value="F:DNA-binding transcription factor activity"/>
    <property type="evidence" value="ECO:0007669"/>
    <property type="project" value="InterPro"/>
</dbReference>
<evidence type="ECO:0000259" key="3">
    <source>
        <dbReference type="Pfam" id="PF08220"/>
    </source>
</evidence>
<organism evidence="4 5">
    <name type="scientific">Paludibacterium purpuratum</name>
    <dbReference type="NCBI Taxonomy" id="1144873"/>
    <lineage>
        <taxon>Bacteria</taxon>
        <taxon>Pseudomonadati</taxon>
        <taxon>Pseudomonadota</taxon>
        <taxon>Betaproteobacteria</taxon>
        <taxon>Neisseriales</taxon>
        <taxon>Chromobacteriaceae</taxon>
        <taxon>Paludibacterium</taxon>
    </lineage>
</organism>
<name>A0A4R7BE06_9NEIS</name>
<feature type="domain" description="HTH deoR-type" evidence="3">
    <location>
        <begin position="16"/>
        <end position="57"/>
    </location>
</feature>
<dbReference type="InterPro" id="IPR001034">
    <property type="entry name" value="DeoR_HTH"/>
</dbReference>
<dbReference type="Proteomes" id="UP000295611">
    <property type="component" value="Unassembled WGS sequence"/>
</dbReference>
<protein>
    <submittedName>
        <fullName evidence="4">Putative ArsR family transcriptional regulator</fullName>
    </submittedName>
</protein>
<accession>A0A4R7BE06</accession>
<evidence type="ECO:0000313" key="5">
    <source>
        <dbReference type="Proteomes" id="UP000295611"/>
    </source>
</evidence>
<dbReference type="InterPro" id="IPR036390">
    <property type="entry name" value="WH_DNA-bd_sf"/>
</dbReference>
<dbReference type="RefSeq" id="WP_133678304.1">
    <property type="nucleotide sequence ID" value="NZ_SNZP01000001.1"/>
</dbReference>
<evidence type="ECO:0000313" key="4">
    <source>
        <dbReference type="EMBL" id="TDR82993.1"/>
    </source>
</evidence>
<dbReference type="EMBL" id="SNZP01000001">
    <property type="protein sequence ID" value="TDR82993.1"/>
    <property type="molecule type" value="Genomic_DNA"/>
</dbReference>
<reference evidence="4 5" key="1">
    <citation type="submission" date="2019-03" db="EMBL/GenBank/DDBJ databases">
        <title>Genomic Encyclopedia of Type Strains, Phase III (KMG-III): the genomes of soil and plant-associated and newly described type strains.</title>
        <authorList>
            <person name="Whitman W."/>
        </authorList>
    </citation>
    <scope>NUCLEOTIDE SEQUENCE [LARGE SCALE GENOMIC DNA]</scope>
    <source>
        <strain evidence="4 5">CECT 8976</strain>
    </source>
</reference>
<keyword evidence="2" id="KW-0804">Transcription</keyword>
<dbReference type="OrthoDB" id="155998at2"/>
<keyword evidence="1" id="KW-0805">Transcription regulation</keyword>
<gene>
    <name evidence="4" type="ORF">DFP86_101387</name>
</gene>
<dbReference type="Gene3D" id="1.10.10.10">
    <property type="entry name" value="Winged helix-like DNA-binding domain superfamily/Winged helix DNA-binding domain"/>
    <property type="match status" value="1"/>
</dbReference>
<proteinExistence type="predicted"/>
<evidence type="ECO:0000256" key="2">
    <source>
        <dbReference type="ARBA" id="ARBA00023163"/>
    </source>
</evidence>
<sequence length="221" mass="24246">MNYASNDFENKARTEDHLLRWLKTHEACSTASLAQALGTTSEAVRQQLVKLVEQNLVVGELARTGVGRPKQLWHLTPLGHARFPDAHGQLTVQLIESVGDLFGADGVARLVEHRGAQQLARYQAALGSALSLAERAERLAELRSEEGYMARVARDGDDWLLIEDHCPICAAATACQQFCASELTQFQTLMAGWAQVTRETHLLAGGRRCVYRLQAPADDAA</sequence>
<dbReference type="Pfam" id="PF08220">
    <property type="entry name" value="HTH_DeoR"/>
    <property type="match status" value="1"/>
</dbReference>
<dbReference type="InterPro" id="IPR036388">
    <property type="entry name" value="WH-like_DNA-bd_sf"/>
</dbReference>
<dbReference type="AlphaFoldDB" id="A0A4R7BE06"/>